<dbReference type="EMBL" id="LXQA010500841">
    <property type="protein sequence ID" value="MCI55740.1"/>
    <property type="molecule type" value="Genomic_DNA"/>
</dbReference>
<dbReference type="AlphaFoldDB" id="A0A392T6F7"/>
<dbReference type="Proteomes" id="UP000265520">
    <property type="component" value="Unassembled WGS sequence"/>
</dbReference>
<organism evidence="1 2">
    <name type="scientific">Trifolium medium</name>
    <dbReference type="NCBI Taxonomy" id="97028"/>
    <lineage>
        <taxon>Eukaryota</taxon>
        <taxon>Viridiplantae</taxon>
        <taxon>Streptophyta</taxon>
        <taxon>Embryophyta</taxon>
        <taxon>Tracheophyta</taxon>
        <taxon>Spermatophyta</taxon>
        <taxon>Magnoliopsida</taxon>
        <taxon>eudicotyledons</taxon>
        <taxon>Gunneridae</taxon>
        <taxon>Pentapetalae</taxon>
        <taxon>rosids</taxon>
        <taxon>fabids</taxon>
        <taxon>Fabales</taxon>
        <taxon>Fabaceae</taxon>
        <taxon>Papilionoideae</taxon>
        <taxon>50 kb inversion clade</taxon>
        <taxon>NPAAA clade</taxon>
        <taxon>Hologalegina</taxon>
        <taxon>IRL clade</taxon>
        <taxon>Trifolieae</taxon>
        <taxon>Trifolium</taxon>
    </lineage>
</organism>
<proteinExistence type="predicted"/>
<protein>
    <submittedName>
        <fullName evidence="1">Uncharacterized protein</fullName>
    </submittedName>
</protein>
<accession>A0A392T6F7</accession>
<evidence type="ECO:0000313" key="2">
    <source>
        <dbReference type="Proteomes" id="UP000265520"/>
    </source>
</evidence>
<sequence length="31" mass="3374">MKIGPRVRAWTVAGCRVDTFGEELAISLLIA</sequence>
<reference evidence="1 2" key="1">
    <citation type="journal article" date="2018" name="Front. Plant Sci.">
        <title>Red Clover (Trifolium pratense) and Zigzag Clover (T. medium) - A Picture of Genomic Similarities and Differences.</title>
        <authorList>
            <person name="Dluhosova J."/>
            <person name="Istvanek J."/>
            <person name="Nedelnik J."/>
            <person name="Repkova J."/>
        </authorList>
    </citation>
    <scope>NUCLEOTIDE SEQUENCE [LARGE SCALE GENOMIC DNA]</scope>
    <source>
        <strain evidence="2">cv. 10/8</strain>
        <tissue evidence="1">Leaf</tissue>
    </source>
</reference>
<comment type="caution">
    <text evidence="1">The sequence shown here is derived from an EMBL/GenBank/DDBJ whole genome shotgun (WGS) entry which is preliminary data.</text>
</comment>
<evidence type="ECO:0000313" key="1">
    <source>
        <dbReference type="EMBL" id="MCI55740.1"/>
    </source>
</evidence>
<keyword evidence="2" id="KW-1185">Reference proteome</keyword>
<name>A0A392T6F7_9FABA</name>